<dbReference type="Pfam" id="PF11625">
    <property type="entry name" value="DUF3253"/>
    <property type="match status" value="1"/>
</dbReference>
<dbReference type="InterPro" id="IPR021660">
    <property type="entry name" value="DUF3253"/>
</dbReference>
<dbReference type="InterPro" id="IPR036390">
    <property type="entry name" value="WH_DNA-bd_sf"/>
</dbReference>
<gene>
    <name evidence="1" type="ORF">C7435_2974</name>
</gene>
<evidence type="ECO:0000313" key="1">
    <source>
        <dbReference type="EMBL" id="RKQ95285.1"/>
    </source>
</evidence>
<dbReference type="SUPFAM" id="SSF46785">
    <property type="entry name" value="Winged helix' DNA-binding domain"/>
    <property type="match status" value="1"/>
</dbReference>
<evidence type="ECO:0000313" key="2">
    <source>
        <dbReference type="Proteomes" id="UP000273675"/>
    </source>
</evidence>
<accession>A0A495D143</accession>
<dbReference type="Gene3D" id="1.10.10.10">
    <property type="entry name" value="Winged helix-like DNA-binding domain superfamily/Winged helix DNA-binding domain"/>
    <property type="match status" value="1"/>
</dbReference>
<protein>
    <submittedName>
        <fullName evidence="1">Uncharacterized protein DUF3253</fullName>
    </submittedName>
</protein>
<dbReference type="RefSeq" id="WP_121212275.1">
    <property type="nucleotide sequence ID" value="NZ_RBIM01000007.1"/>
</dbReference>
<organism evidence="1 2">
    <name type="scientific">Maricaulis maris</name>
    <dbReference type="NCBI Taxonomy" id="74318"/>
    <lineage>
        <taxon>Bacteria</taxon>
        <taxon>Pseudomonadati</taxon>
        <taxon>Pseudomonadota</taxon>
        <taxon>Alphaproteobacteria</taxon>
        <taxon>Maricaulales</taxon>
        <taxon>Maricaulaceae</taxon>
        <taxon>Maricaulis</taxon>
    </lineage>
</organism>
<proteinExistence type="predicted"/>
<dbReference type="InterPro" id="IPR036388">
    <property type="entry name" value="WH-like_DNA-bd_sf"/>
</dbReference>
<dbReference type="AlphaFoldDB" id="A0A495D143"/>
<name>A0A495D143_9PROT</name>
<dbReference type="Proteomes" id="UP000273675">
    <property type="component" value="Unassembled WGS sequence"/>
</dbReference>
<dbReference type="EMBL" id="RBIM01000007">
    <property type="protein sequence ID" value="RKQ95285.1"/>
    <property type="molecule type" value="Genomic_DNA"/>
</dbReference>
<sequence>MTETPETELTGPDPIEDIILALVAAAPENRSISPADVAKAVDPERFNRKFGHVRQAAIRLAKAGKVTILRKGKPVEDPETFKGVWRIGRA</sequence>
<reference evidence="1 2" key="1">
    <citation type="submission" date="2018-10" db="EMBL/GenBank/DDBJ databases">
        <title>Genomic Encyclopedia of Type Strains, Phase IV (KMG-IV): sequencing the most valuable type-strain genomes for metagenomic binning, comparative biology and taxonomic classification.</title>
        <authorList>
            <person name="Goeker M."/>
        </authorList>
    </citation>
    <scope>NUCLEOTIDE SEQUENCE [LARGE SCALE GENOMIC DNA]</scope>
    <source>
        <strain evidence="1 2">DSM 4734</strain>
    </source>
</reference>
<comment type="caution">
    <text evidence="1">The sequence shown here is derived from an EMBL/GenBank/DDBJ whole genome shotgun (WGS) entry which is preliminary data.</text>
</comment>
<dbReference type="OrthoDB" id="7631458at2"/>